<name>A0A6A3NQE7_9STRA</name>
<dbReference type="AlphaFoldDB" id="A0A6A3NQE7"/>
<gene>
    <name evidence="3" type="ORF">PR001_g575</name>
    <name evidence="2" type="ORF">PR002_g936</name>
</gene>
<dbReference type="Proteomes" id="UP000429607">
    <property type="component" value="Unassembled WGS sequence"/>
</dbReference>
<accession>A0A6A3NQE7</accession>
<evidence type="ECO:0000313" key="4">
    <source>
        <dbReference type="Proteomes" id="UP000429607"/>
    </source>
</evidence>
<feature type="chain" id="PRO_5036380276" evidence="1">
    <location>
        <begin position="21"/>
        <end position="95"/>
    </location>
</feature>
<evidence type="ECO:0000313" key="3">
    <source>
        <dbReference type="EMBL" id="KAE9052380.1"/>
    </source>
</evidence>
<evidence type="ECO:0000313" key="5">
    <source>
        <dbReference type="Proteomes" id="UP000435112"/>
    </source>
</evidence>
<feature type="signal peptide" evidence="1">
    <location>
        <begin position="1"/>
        <end position="20"/>
    </location>
</feature>
<dbReference type="OrthoDB" id="10274140at2759"/>
<evidence type="ECO:0000256" key="1">
    <source>
        <dbReference type="SAM" id="SignalP"/>
    </source>
</evidence>
<protein>
    <submittedName>
        <fullName evidence="2">Uncharacterized protein</fullName>
    </submittedName>
</protein>
<dbReference type="EMBL" id="QXFV01000014">
    <property type="protein sequence ID" value="KAE9052380.1"/>
    <property type="molecule type" value="Genomic_DNA"/>
</dbReference>
<organism evidence="2 5">
    <name type="scientific">Phytophthora rubi</name>
    <dbReference type="NCBI Taxonomy" id="129364"/>
    <lineage>
        <taxon>Eukaryota</taxon>
        <taxon>Sar</taxon>
        <taxon>Stramenopiles</taxon>
        <taxon>Oomycota</taxon>
        <taxon>Peronosporomycetes</taxon>
        <taxon>Peronosporales</taxon>
        <taxon>Peronosporaceae</taxon>
        <taxon>Phytophthora</taxon>
    </lineage>
</organism>
<reference evidence="4 5" key="1">
    <citation type="submission" date="2018-09" db="EMBL/GenBank/DDBJ databases">
        <title>Genomic investigation of the strawberry pathogen Phytophthora fragariae indicates pathogenicity is determined by transcriptional variation in three key races.</title>
        <authorList>
            <person name="Adams T.M."/>
            <person name="Armitage A.D."/>
            <person name="Sobczyk M.K."/>
            <person name="Bates H.J."/>
            <person name="Dunwell J.M."/>
            <person name="Nellist C.F."/>
            <person name="Harrison R.J."/>
        </authorList>
    </citation>
    <scope>NUCLEOTIDE SEQUENCE [LARGE SCALE GENOMIC DNA]</scope>
    <source>
        <strain evidence="3 4">SCRP249</strain>
        <strain evidence="2 5">SCRP324</strain>
    </source>
</reference>
<keyword evidence="1" id="KW-0732">Signal</keyword>
<dbReference type="EMBL" id="QXFU01000024">
    <property type="protein sequence ID" value="KAE9047637.1"/>
    <property type="molecule type" value="Genomic_DNA"/>
</dbReference>
<evidence type="ECO:0000313" key="2">
    <source>
        <dbReference type="EMBL" id="KAE9047637.1"/>
    </source>
</evidence>
<proteinExistence type="predicted"/>
<comment type="caution">
    <text evidence="2">The sequence shown here is derived from an EMBL/GenBank/DDBJ whole genome shotgun (WGS) entry which is preliminary data.</text>
</comment>
<sequence length="95" mass="10105">MTMPWELALLLKSTSPLASTYSTPATAVPSTVVKLHFAGMKPPIVRSNDSFIEPPASDTVVSFIVKLMIPGDTGSVVTFILVDHSPTPTGFFARA</sequence>
<dbReference type="Proteomes" id="UP000435112">
    <property type="component" value="Unassembled WGS sequence"/>
</dbReference>